<evidence type="ECO:0000313" key="18">
    <source>
        <dbReference type="Proteomes" id="UP000018896"/>
    </source>
</evidence>
<dbReference type="InterPro" id="IPR011604">
    <property type="entry name" value="PDDEXK-like_dom_sf"/>
</dbReference>
<evidence type="ECO:0000256" key="14">
    <source>
        <dbReference type="PROSITE-ProRule" id="PRU00560"/>
    </source>
</evidence>
<dbReference type="GO" id="GO:0003677">
    <property type="term" value="F:DNA binding"/>
    <property type="evidence" value="ECO:0007669"/>
    <property type="project" value="UniProtKB-KW"/>
</dbReference>
<evidence type="ECO:0000259" key="15">
    <source>
        <dbReference type="PROSITE" id="PS51198"/>
    </source>
</evidence>
<feature type="binding site" evidence="14">
    <location>
        <begin position="27"/>
        <end position="34"/>
    </location>
    <ligand>
        <name>ATP</name>
        <dbReference type="ChEBI" id="CHEBI:30616"/>
    </ligand>
</feature>
<comment type="catalytic activity">
    <reaction evidence="11">
        <text>Couples ATP hydrolysis with the unwinding of duplex DNA by translocating in the 3'-5' direction.</text>
        <dbReference type="EC" id="5.6.2.4"/>
    </reaction>
</comment>
<dbReference type="PANTHER" id="PTHR11070:SF2">
    <property type="entry name" value="ATP-DEPENDENT DNA HELICASE SRS2"/>
    <property type="match status" value="1"/>
</dbReference>
<dbReference type="OrthoDB" id="9810135at2"/>
<dbReference type="EMBL" id="BAUV01000005">
    <property type="protein sequence ID" value="GAE34002.1"/>
    <property type="molecule type" value="Genomic_DNA"/>
</dbReference>
<dbReference type="GO" id="GO:0043138">
    <property type="term" value="F:3'-5' DNA helicase activity"/>
    <property type="evidence" value="ECO:0007669"/>
    <property type="project" value="UniProtKB-EC"/>
</dbReference>
<dbReference type="Pfam" id="PF12705">
    <property type="entry name" value="PDDEXK_1"/>
    <property type="match status" value="1"/>
</dbReference>
<evidence type="ECO:0000256" key="9">
    <source>
        <dbReference type="ARBA" id="ARBA00023204"/>
    </source>
</evidence>
<evidence type="ECO:0000256" key="6">
    <source>
        <dbReference type="ARBA" id="ARBA00022839"/>
    </source>
</evidence>
<dbReference type="eggNOG" id="COG1074">
    <property type="taxonomic scope" value="Bacteria"/>
</dbReference>
<dbReference type="STRING" id="1236973.JCM9157_1032"/>
<evidence type="ECO:0000256" key="4">
    <source>
        <dbReference type="ARBA" id="ARBA00022801"/>
    </source>
</evidence>
<dbReference type="AlphaFoldDB" id="W4QQ18"/>
<dbReference type="PROSITE" id="PS51198">
    <property type="entry name" value="UVRD_HELICASE_ATP_BIND"/>
    <property type="match status" value="1"/>
</dbReference>
<evidence type="ECO:0000256" key="1">
    <source>
        <dbReference type="ARBA" id="ARBA00022722"/>
    </source>
</evidence>
<dbReference type="Pfam" id="PF13361">
    <property type="entry name" value="UvrD_C"/>
    <property type="match status" value="1"/>
</dbReference>
<accession>W4QQ18</accession>
<evidence type="ECO:0000256" key="12">
    <source>
        <dbReference type="ARBA" id="ARBA00034808"/>
    </source>
</evidence>
<evidence type="ECO:0000256" key="10">
    <source>
        <dbReference type="ARBA" id="ARBA00023235"/>
    </source>
</evidence>
<proteinExistence type="predicted"/>
<gene>
    <name evidence="17" type="ORF">JCM9157_1032</name>
</gene>
<dbReference type="InterPro" id="IPR011335">
    <property type="entry name" value="Restrct_endonuc-II-like"/>
</dbReference>
<keyword evidence="6" id="KW-0269">Exonuclease</keyword>
<keyword evidence="2 14" id="KW-0547">Nucleotide-binding</keyword>
<sequence>MTNREIVDQLERDKISNELTTNFLVEAGAGSGKTHSLVERMVNLVTTNTFKIQQIVAITFTKKAADELKERFQTGLEKKRKATDDPLVKQRVEEALADFDQCYLGTVHAFCARLLRERPIEAGLDFDFTEIDEREDKQLADEAWERYIQDIRRKQKDKMDELGELGFNIAELRNTLHYLREYGDVHWHYDEVEKPSLTPAFTELKKFIEYTKRSLPKEEPEKGYDALQKKILKTIMQLKYSDVEQEKTIVQMLRPYQKKSAVTLNRWENSDEAKEIRDEIQLLLVEVVQPTLERWFEYCHSKLIPFLKPALAYYQSLKKERSALNFQDLLVNAAKLLKENSEVRRYFQQKYGCLLVDEFQDTDPIQAEIMLYLTGEELTEKNWTNITPRQGTLFVVGDPKQSIYRFRRADIDIYQRVKDMIAQTGGEVLHLTMNFRTITAITEPLNAVFEGPLPPEETPFQAAFRPLNSYNIGEKDEEGLKGVYQHIVPYNRKAQEVLEADSTAIAHFIRNTLDEEKAQPKDFMVLTRYNGNLKDYAKKLEEYGIPVMTTGEVSLVEDEEIQTLVHVIRLLTEPSNSLYMTAVLRGPLFGISDRLLYEFVSNSGKLQVTKHIPEQLKEEDKILLEQAFSKINKYYKWTKEDLPSAAIEKIMDDIGLLSIYIKLRKTRRDFTRLYQVLERLRTFEANGNSEFHLVAERLVEMVQEEAIGEMTLPNEQNAVRVMNVHKSKGLEAPIVFLTQPNKFIDTETKISQHIKRQGTDSIGYFSFQNDKGELMAQPVHWNDFRSEEYQYLQAEELRLLYVAATRAKQMLVVSGMEKNNEKNNPWNMLLTGMDLESLTIPENVEPPQALTQVRTDVAQFKAIKDELKSWIEPLSQSTYSEYSPTDDTKKLPQGIEREDGGGKAWGSVIHAAFEVVLKGKEQTEGEVKALLVKEGLATERLQEVLQTVERFKESDLYQRVKQADAYFVEMPFSLSVKKGDPLYSPNNKSDVVFISGVIDLLIKEGDQWVIADFKTDRVKTDKGLSKLKDHYQSQLNLYKQAWEFMTNEQVKETLFYFVTPNKTMVL</sequence>
<protein>
    <recommendedName>
        <fullName evidence="12">DNA 3'-5' helicase</fullName>
        <ecNumber evidence="12">5.6.2.4</ecNumber>
    </recommendedName>
</protein>
<dbReference type="Gene3D" id="3.90.320.10">
    <property type="match status" value="1"/>
</dbReference>
<evidence type="ECO:0000256" key="8">
    <source>
        <dbReference type="ARBA" id="ARBA00023125"/>
    </source>
</evidence>
<keyword evidence="7 14" id="KW-0067">ATP-binding</keyword>
<dbReference type="GO" id="GO:0005829">
    <property type="term" value="C:cytosol"/>
    <property type="evidence" value="ECO:0007669"/>
    <property type="project" value="TreeGrafter"/>
</dbReference>
<evidence type="ECO:0000313" key="17">
    <source>
        <dbReference type="EMBL" id="GAE34002.1"/>
    </source>
</evidence>
<organism evidence="17 18">
    <name type="scientific">Halalkalibacter akibai (strain ATCC 43226 / DSM 21942 / CIP 109018 / JCM 9157 / 1139)</name>
    <name type="common">Bacillus akibai</name>
    <dbReference type="NCBI Taxonomy" id="1236973"/>
    <lineage>
        <taxon>Bacteria</taxon>
        <taxon>Bacillati</taxon>
        <taxon>Bacillota</taxon>
        <taxon>Bacilli</taxon>
        <taxon>Bacillales</taxon>
        <taxon>Bacillaceae</taxon>
        <taxon>Halalkalibacter</taxon>
    </lineage>
</organism>
<dbReference type="RefSeq" id="WP_035662725.1">
    <property type="nucleotide sequence ID" value="NZ_BAUV01000005.1"/>
</dbReference>
<dbReference type="Pfam" id="PF00580">
    <property type="entry name" value="UvrD-helicase"/>
    <property type="match status" value="1"/>
</dbReference>
<comment type="catalytic activity">
    <reaction evidence="13">
        <text>ATP + H2O = ADP + phosphate + H(+)</text>
        <dbReference type="Rhea" id="RHEA:13065"/>
        <dbReference type="ChEBI" id="CHEBI:15377"/>
        <dbReference type="ChEBI" id="CHEBI:15378"/>
        <dbReference type="ChEBI" id="CHEBI:30616"/>
        <dbReference type="ChEBI" id="CHEBI:43474"/>
        <dbReference type="ChEBI" id="CHEBI:456216"/>
        <dbReference type="EC" id="5.6.2.4"/>
    </reaction>
</comment>
<dbReference type="InterPro" id="IPR000212">
    <property type="entry name" value="DNA_helicase_UvrD/REP"/>
</dbReference>
<dbReference type="InterPro" id="IPR038726">
    <property type="entry name" value="PDDEXK_AddAB-type"/>
</dbReference>
<evidence type="ECO:0000259" key="16">
    <source>
        <dbReference type="PROSITE" id="PS51217"/>
    </source>
</evidence>
<evidence type="ECO:0000256" key="7">
    <source>
        <dbReference type="ARBA" id="ARBA00022840"/>
    </source>
</evidence>
<dbReference type="GO" id="GO:0004527">
    <property type="term" value="F:exonuclease activity"/>
    <property type="evidence" value="ECO:0007669"/>
    <property type="project" value="UniProtKB-KW"/>
</dbReference>
<keyword evidence="3" id="KW-0227">DNA damage</keyword>
<dbReference type="CDD" id="cd17932">
    <property type="entry name" value="DEXQc_UvrD"/>
    <property type="match status" value="1"/>
</dbReference>
<dbReference type="PROSITE" id="PS51217">
    <property type="entry name" value="UVRD_HELICASE_CTER"/>
    <property type="match status" value="1"/>
</dbReference>
<evidence type="ECO:0000256" key="11">
    <source>
        <dbReference type="ARBA" id="ARBA00034617"/>
    </source>
</evidence>
<dbReference type="PANTHER" id="PTHR11070">
    <property type="entry name" value="UVRD / RECB / PCRA DNA HELICASE FAMILY MEMBER"/>
    <property type="match status" value="1"/>
</dbReference>
<dbReference type="Gene3D" id="3.40.50.300">
    <property type="entry name" value="P-loop containing nucleotide triphosphate hydrolases"/>
    <property type="match status" value="3"/>
</dbReference>
<feature type="domain" description="UvrD-like helicase ATP-binding" evidence="15">
    <location>
        <begin position="6"/>
        <end position="438"/>
    </location>
</feature>
<dbReference type="Gene3D" id="1.10.486.10">
    <property type="entry name" value="PCRA, domain 4"/>
    <property type="match status" value="1"/>
</dbReference>
<dbReference type="EC" id="5.6.2.4" evidence="12"/>
<evidence type="ECO:0000256" key="5">
    <source>
        <dbReference type="ARBA" id="ARBA00022806"/>
    </source>
</evidence>
<keyword evidence="8" id="KW-0238">DNA-binding</keyword>
<dbReference type="SUPFAM" id="SSF52980">
    <property type="entry name" value="Restriction endonuclease-like"/>
    <property type="match status" value="1"/>
</dbReference>
<evidence type="ECO:0000256" key="3">
    <source>
        <dbReference type="ARBA" id="ARBA00022763"/>
    </source>
</evidence>
<keyword evidence="5 14" id="KW-0347">Helicase</keyword>
<evidence type="ECO:0000256" key="13">
    <source>
        <dbReference type="ARBA" id="ARBA00048988"/>
    </source>
</evidence>
<name>W4QQ18_HALA3</name>
<reference evidence="17 18" key="1">
    <citation type="journal article" date="2014" name="Genome Announc.">
        <title>Draft Genome Sequences of Three Alkaliphilic Bacillus Strains, Bacillus wakoensis JCM 9140T, Bacillus akibai JCM 9157T, and Bacillus hemicellulosilyticus JCM 9152T.</title>
        <authorList>
            <person name="Yuki M."/>
            <person name="Oshima K."/>
            <person name="Suda W."/>
            <person name="Oshida Y."/>
            <person name="Kitamura K."/>
            <person name="Iida T."/>
            <person name="Hattori M."/>
            <person name="Ohkuma M."/>
        </authorList>
    </citation>
    <scope>NUCLEOTIDE SEQUENCE [LARGE SCALE GENOMIC DNA]</scope>
    <source>
        <strain evidence="17 18">JCM 9157</strain>
    </source>
</reference>
<dbReference type="GO" id="GO:0005524">
    <property type="term" value="F:ATP binding"/>
    <property type="evidence" value="ECO:0007669"/>
    <property type="project" value="UniProtKB-UniRule"/>
</dbReference>
<keyword evidence="10" id="KW-0413">Isomerase</keyword>
<comment type="caution">
    <text evidence="17">The sequence shown here is derived from an EMBL/GenBank/DDBJ whole genome shotgun (WGS) entry which is preliminary data.</text>
</comment>
<keyword evidence="1" id="KW-0540">Nuclease</keyword>
<keyword evidence="9" id="KW-0234">DNA repair</keyword>
<feature type="domain" description="UvrD-like helicase C-terminal" evidence="16">
    <location>
        <begin position="456"/>
        <end position="729"/>
    </location>
</feature>
<dbReference type="GO" id="GO:0000725">
    <property type="term" value="P:recombinational repair"/>
    <property type="evidence" value="ECO:0007669"/>
    <property type="project" value="TreeGrafter"/>
</dbReference>
<keyword evidence="4 14" id="KW-0378">Hydrolase</keyword>
<keyword evidence="18" id="KW-1185">Reference proteome</keyword>
<evidence type="ECO:0000256" key="2">
    <source>
        <dbReference type="ARBA" id="ARBA00022741"/>
    </source>
</evidence>
<dbReference type="SUPFAM" id="SSF52540">
    <property type="entry name" value="P-loop containing nucleoside triphosphate hydrolases"/>
    <property type="match status" value="1"/>
</dbReference>
<dbReference type="InterPro" id="IPR014017">
    <property type="entry name" value="DNA_helicase_UvrD-like_C"/>
</dbReference>
<dbReference type="InterPro" id="IPR014016">
    <property type="entry name" value="UvrD-like_ATP-bd"/>
</dbReference>
<dbReference type="Proteomes" id="UP000018896">
    <property type="component" value="Unassembled WGS sequence"/>
</dbReference>
<dbReference type="InterPro" id="IPR027417">
    <property type="entry name" value="P-loop_NTPase"/>
</dbReference>